<proteinExistence type="inferred from homology"/>
<evidence type="ECO:0000313" key="4">
    <source>
        <dbReference type="Proteomes" id="UP000529417"/>
    </source>
</evidence>
<accession>A0A7Z0KX42</accession>
<dbReference type="PIRSF" id="PIRSF016184">
    <property type="entry name" value="PhzC_PhzF"/>
    <property type="match status" value="1"/>
</dbReference>
<dbReference type="RefSeq" id="WP_179904861.1">
    <property type="nucleotide sequence ID" value="NZ_JACBXS010000006.1"/>
</dbReference>
<sequence length="299" mass="31642">MLELITYDVFTDTPFLGNPLAIIPDADGLSTAQMQVLAQELNLSETIFVLRPDTPAHRAKVRIFFPKAEIPFAGHPTIGCAIHLSGLVNMAGDGAVEMVLEENAGPVPVSVRKVDGRVSAEFTAPVLPEQLGEIPDIGLTARALGLDPGDISTPVVAAPEVWQAGPDYLLIPVSTRDALARARPAGADWDRLTERAGTISTWLFVDDGAQHFRARMFSPAGGTPEDPATGSAVVTFAGLLAHHGYCSAQGDTRIRVTQGVEMGRRSEIGARLVMQGGKLAAVRIGGSAVHMSTGRIRIP</sequence>
<reference evidence="3 4" key="1">
    <citation type="journal article" date="2000" name="Arch. Microbiol.">
        <title>Rhodobaca bogoriensis gen. nov. and sp. nov., an alkaliphilic purple nonsulfur bacterium from African Rift Valley soda lakes.</title>
        <authorList>
            <person name="Milford A.D."/>
            <person name="Achenbach L.A."/>
            <person name="Jung D.O."/>
            <person name="Madigan M.T."/>
        </authorList>
    </citation>
    <scope>NUCLEOTIDE SEQUENCE [LARGE SCALE GENOMIC DNA]</scope>
    <source>
        <strain evidence="3 4">2376</strain>
    </source>
</reference>
<name>A0A7Z0KX42_9RHOB</name>
<dbReference type="PANTHER" id="PTHR13774:SF32">
    <property type="entry name" value="ANTISENSE-ENHANCING SEQUENCE 1"/>
    <property type="match status" value="1"/>
</dbReference>
<dbReference type="GO" id="GO:0005737">
    <property type="term" value="C:cytoplasm"/>
    <property type="evidence" value="ECO:0007669"/>
    <property type="project" value="TreeGrafter"/>
</dbReference>
<gene>
    <name evidence="3" type="ORF">HUK65_04045</name>
</gene>
<feature type="active site" evidence="2">
    <location>
        <position position="45"/>
    </location>
</feature>
<comment type="similarity">
    <text evidence="1">Belongs to the PhzF family.</text>
</comment>
<dbReference type="PANTHER" id="PTHR13774">
    <property type="entry name" value="PHENAZINE BIOSYNTHESIS PROTEIN"/>
    <property type="match status" value="1"/>
</dbReference>
<dbReference type="GO" id="GO:0016853">
    <property type="term" value="F:isomerase activity"/>
    <property type="evidence" value="ECO:0007669"/>
    <property type="project" value="TreeGrafter"/>
</dbReference>
<dbReference type="EMBL" id="JACBXS010000006">
    <property type="protein sequence ID" value="NYS24154.1"/>
    <property type="molecule type" value="Genomic_DNA"/>
</dbReference>
<dbReference type="Proteomes" id="UP000529417">
    <property type="component" value="Unassembled WGS sequence"/>
</dbReference>
<evidence type="ECO:0000256" key="1">
    <source>
        <dbReference type="ARBA" id="ARBA00008270"/>
    </source>
</evidence>
<dbReference type="Pfam" id="PF02567">
    <property type="entry name" value="PhzC-PhzF"/>
    <property type="match status" value="1"/>
</dbReference>
<keyword evidence="4" id="KW-1185">Reference proteome</keyword>
<evidence type="ECO:0000313" key="3">
    <source>
        <dbReference type="EMBL" id="NYS24154.1"/>
    </source>
</evidence>
<protein>
    <submittedName>
        <fullName evidence="3">PhzF family phenazine biosynthesis protein</fullName>
    </submittedName>
</protein>
<dbReference type="InterPro" id="IPR003719">
    <property type="entry name" value="Phenazine_PhzF-like"/>
</dbReference>
<dbReference type="NCBIfam" id="TIGR00654">
    <property type="entry name" value="PhzF_family"/>
    <property type="match status" value="1"/>
</dbReference>
<organism evidence="3 4">
    <name type="scientific">Rhabdonatronobacter sediminivivens</name>
    <dbReference type="NCBI Taxonomy" id="2743469"/>
    <lineage>
        <taxon>Bacteria</taxon>
        <taxon>Pseudomonadati</taxon>
        <taxon>Pseudomonadota</taxon>
        <taxon>Alphaproteobacteria</taxon>
        <taxon>Rhodobacterales</taxon>
        <taxon>Paracoccaceae</taxon>
        <taxon>Rhabdonatronobacter</taxon>
    </lineage>
</organism>
<dbReference type="SUPFAM" id="SSF54506">
    <property type="entry name" value="Diaminopimelate epimerase-like"/>
    <property type="match status" value="1"/>
</dbReference>
<dbReference type="Gene3D" id="3.10.310.10">
    <property type="entry name" value="Diaminopimelate Epimerase, Chain A, domain 1"/>
    <property type="match status" value="2"/>
</dbReference>
<evidence type="ECO:0000256" key="2">
    <source>
        <dbReference type="PIRSR" id="PIRSR016184-1"/>
    </source>
</evidence>
<dbReference type="AlphaFoldDB" id="A0A7Z0KX42"/>
<comment type="caution">
    <text evidence="3">The sequence shown here is derived from an EMBL/GenBank/DDBJ whole genome shotgun (WGS) entry which is preliminary data.</text>
</comment>